<dbReference type="Pfam" id="PF00090">
    <property type="entry name" value="TSP_1"/>
    <property type="match status" value="8"/>
</dbReference>
<sequence>MTSGTYYTCSSSSVNVLSTLQLHLDGHTSKALTISDTLFGTTSDSCTAYLNAEWQCGRNGGWSNWGTWSDCPVICGGGVSISRTRACDNPSFVSPGSYCSGDATETQYCNTHTCDDDAQLDTHRGPWTLVYKAPAGTTVSGYSDYYTHFIDSTSSSTLNDGSVSVMRDFSSGGSAFKSSKLLQWKSGITISAVRLSVFKSGKEVAYVIFDALGKGKLDWFNCDNIIGSSYTDIATYSENYCGLSPWDSNYKRNFFINGYGTGCTTMYGWIVLKDFNSVSGCTEWDPSTTSSPYIKYSTSTTLQNFYSGSVSNGDSLAIFIMEWHMVFKGVQGVTPTAGSLVDLWTGSTVENDNDDSKTTITTSPGSTVKSSLVEDWEGYFTLIDMVKYAYFTSGDEKAYVVFDGRGTTKITWFADGKEIYSSYSDVTTDTPTTSGIAGDTYRKFALIRTSSSCSGFYAWMMVLDVGKSVLCSFDNNVQTRPYFLYSSTTTDRLAESGSSWDSSGFPAADTLGIFVKGFYPVMKWARGQSISPASSVYDLWTGTYTLNEFTTSAHSFAASTSTYKSSLVDSWSSYYFTAVRVSMYTSGVETAYVVFDAHGSDKSSWFDCDRILYTNFQDLNRRTSSLVYCSIAGDTSASRRFFIEYTYSSCGTAGGWIGVFEGSSCSYDNKATSPFAMYSDASPARYEYNDNMAIADVFVISVAMDDFCDFSPCQNGGTCYHRGVKYECVCDGAYYGLDCADLDGNFTTWTDWNTCSTTCYAWGTQSRTRTCTNPTPAGPNGQGCTGDTSETQGCIPNLATCPVYNTGDIQVDLSYTMVCQSGLYIFVSSAFYGYSTTCFDTDPLSDVRVACHGQATNCTITFNDATFGGNPCSSYSVTKYGYATMYCVESLMLSTFQGPWRLVFKSPTGTAPPSGHADVASFYLSSDTVNDGTESVMTDFSSGGSMYKSALLNEWGVNRTFSAVRYSVYKNDEEVAYIVYNGQGTSKDTWMNCDNILYSSYTDIKTVSKNYCDIKYTDTTTFKHSFYVSSTHGVCNAYAGWVFIKDYGSTTGCSAWAPYDGSRTEPYVVYSTASTLTQWSSGNVGYADAIGIFVQDWHMVFKGVDGVTPSAGNLETLWEGTTTEYNGDETVKTINNIPAVSYKSAVVEDWASNWTIIDQVKYSFFKSGEEEAHVVFDGINTNKNTWMDPANVLFSLEFGSTVNATTASISGDGTRSFAVIEESGTCAALSAWMLVLDDASGSTTCSFDNNVRTRPYFLYSNSGDAGHPESSSSWDSVNFPYADTLGIFIIGWFPVMKVAYGESVSPATGIYNLWTGTYTLNEYDFAAYSMSTGTLSYKSSIVDSWASIYKQAVRVAFSVGGEEKAYVVFDAHSSTKTSWFNCDRILYTSYADLTRDTTVLHCSVAGNNNRHFFIEETYGSGCDGNFGWFGIIEGSTCSYDSKGTTPFPLYSDAGFSEANDDMVVPEVFSISIARDNMCGLVTCLNGGTCYDWGARFECVCAGDYYGGACQNLNGGWTSWSAWTDCSTTCYAHGTQTRERNCTNPTTAGDGVYCIGYSNQTEFCIPDNLDICSQYSTGDIAEGDNYTMVCPTHSLFYIHIYDASYGNVGQPCLTSDPVSIMRTACHGSTTSCNVIFNDATFGGDPCSSYPSLAKSGYITYFCAKSRPLDEARGPWSLVFKAPRGTAPPSGHADIMSLYTASGPYNEDVTAAMTDFSASGSLYKSAKLDQWGSNLTVTTVKVAIYTGGTESAHVIFDATGKGKDDWFDCTKIIDSSWNDIETGNKTCTLNSGDTYKRIFHISSDYAGCSDETGWFMFKDYGASSGCSLSDATSTAMPYMLYSTLGLRTVWSSASKATGDCLAIFVMDWHMVFKAVAGDTSPGSLETLWGGTTLLNDGLESATSITNTPASGYKSSAVEAWSDDFTFIDMVKYAYFTGGVEKAWIVFDGVGTSKTTWFQESKILFSSYTDIGTAGKTTVSVTGDGIRSFAVIDTYPNCDGLMAWMMVSDFSSSTNCAFDSATTKPYFIYSSTDVQGSPQSGSSYDSAAFPQADVMGIFIHGWFPVMKVSKDFGVSPASGIYDLWTNTYTVNEYNDSLNAFSFAANTMTYKSRIPDSWASYYIRAVRLSFITSGIERAYVVFDAHGSSKTSWLSCDRILYSSWTDLNREGTKDRCTMIGDASATTYFSLLSNYGKGSCSTQSGWFTVIDSNAGSCTWESKDSTYPHVVYSDTTTVELNTGFAVADVFAISISMDNICDIVTCENGATCLDWGGRYSCSCDGDHYGHLCQNINGNYTAWSDWTDCSTTCYAQGVHTRNRTCTTPTPLGIGLDCTGMGPADELELCIPTHLDICDEYNTGDVPENTAYTMVCPADFYIHVYAAFFGNGATCSDATALADAQTACHQQTDSCVLTFSNTTFGSDPCSGHGVSNYGSATMYCAKHQQLEDWRGPWRLVFKVPKGASVPAGYADVNALYSASGSYNEDDTSAKTDFSASGSIYKSALLDQWGDNLTVNSMRLSVFKDGSEKAYIVFDTSQTTKSNWFDCSKIIDSSYHDIVDGNTTCTLNDGGTGKRTFYISSDYSGCTNETGWIMMKDYGASTGCSEWDSTSITRPYIYFSGLGTRVQWSTADKVEADSFALFIVEWHMVFKAIQGLAPTTYTNLVNLWTTSITENEYDTTVQSLTNSPSKAFKSGVVDTWSDTFTFIDMVKYSHFLGGVEKAWVVFDGVDTTKTTWFADSKILFSSYKDIKTGGKSRASVTGDGMRSFSLIYTESTCDSTTAWMFMLDYGTSSTCRFDTESRVVTKPYFLYSNTDSYGNPQVSNNWDSVNFPYADVMGIFIKGWFPVLKVAKGMDISPATGIYDLWTSTYILNEYNDTNEAFSFAADTMTYKSSIVDNWSSYYFRAVRLSFYTAGSEAGFVVFDAHGSDKTSWFSCDRILYTSWTDLNRYATKDYCSVSGDSANSRYFFLENSLGASCDVSRGWFGVMEASSGSCTWETKTTRPYAMYSSGTKMDTNAAMSVADVFAISVSMDNICDIVTCENGATCLDWGVTYRCLCEDGFYGWLCQNIDGNYTTWTDWADCSTTCYAAGTQYRTRTCTNPTPLGIGQDCTRYGEPSQTMNCIPTHLDVCSEYNTGDMSQETSYIMVCPSDFYIHVYAAYYGDGTLCSDANALADVRTVCHLQTDQCNVTFSDTFFSGNPCTAYPGAVVAGSAKFYCAKSRERDNLRGPWRLVFKAPSGTAPPAGYADIMALYDASGAYNEFETAAMTDFSAGGTIYKSIILDNWGVNTTVSAVKLSVFDNGREVQYAVFNAIGKDKTNWFDCDNIVESSWHDLPDGNRTCTKSTADTWKRNFYLQSDYPTCTNETGWFLFKDYGASSGCAEWDVTTSLPKIFYSQTPERVVWSSGNMATADAMAIFVMDWHMVFKGVESVTPAAGSMATLWTGADTENDNDITATTLTKSPNLAYKSSLLENWADPFTFIDMVKYAFFTGGVEKSYVVFDGRSTSKTSWFTSSKILFSSYSDIKTASIDHCSITSDTRRKFLITHDVTTSCASYQMWMATLDVGGSTYCNFDNYIVLGASRPNFLYSSSDQYAYPLSSGTWDSASVPRADVMGVFIIGWYPLMKVAKGVDLSPATGVYDLWTGTYTLNEYNDTDTAFSFAASTMPFKSSVVDNWSSYYFKAVRVSFYVTGEEKAFVVFDAHGTDKNSWFNCEKILYTSWPDVNRYANRDYCSIVGDSAKNRRMFMASSYGDTCSTDSGWFGVVEDSTTTCSWEQKTSRPFAIYSDTTSLENFDDMAVADVFAISMSKDSICDIVECENGGTCYDWGARYRCFCDGYFYGWLCQNLDGNWTTWTDWSACSTSCYAIGTQYRYRNCTEPAPVGHGLDCGYPDLEVQTCVPDHDVCPEYNTGNLFESKNYTMICPVGFYIYVDDAYYGDGTNCATTDAINRLRGYCHEQTDSCQFFFTDSYFGGDPCASYPSAVKYGYAKLNCIKRDILDSYRGPWRLVFKAPAGKQESGYTDVKAYYDATASSTESDADVTDKRDFSTSAGVFKSKHLDEWGTSVTAQAVRLSVWKNGKEVHYVVFDAFGKTKSDWLDCSKILYSSWHDLDATQNVTCQIREDNIKKRTFYLSRGGYTSCTDESGWLMYKDLGASSGCSEWDPTSGLPAIKYSTATEHVTWATGPTGDADALAIYIMDWFMAFKGVQGVTASTGSLKSLWESEETENYLDTTAKTVSTAPGLTFKSSLLELWLESFTFIEMVKYGFYSGGAEVAFVIFDGRGTTKDSWFNCANILFSSYDDIVSQSKSHCSIQGDDIRNFAILKQGGTSCANVQGWMMLSENSTEPCVFDRASNVEANPFFLYSSSSIYNTPQNAFTYYSAGMPAADTMGVFVKGWFPAFHIAHAGALYSASSIYDLFTGTYIVNEYNETAFSLDTYAMTFKSSAIDGWDSLYIQAVRVSFFKNNVEVAYVVFDGHATTKTNWFDCDRILYSSYRDLTRETPTDFCSIAGDTNRRFFLEASYGLDCDANSGWFGVVEGAGTCGWETLATPPFFLYSDANTVEENSAMEVADSFVISLAMDNICSTVDCLYGATCDDQAGRYDCICAGDYYGWLCQHLDGNWTAWSDWDTCSTTCYAEGGQNRYRNCTNPAPVGDGLYCPGVDIEFQYCIPDLSICTEYNTGNIQENGWYHMVCPSSYYMYIDSNFYGFDSDGPNECSDPNAFDILFDQCHNVTNGSCRFYYDEVNYDDPCNKTYSQITNYGFSLLYCARDGVWNAWQPWSFCSVTCGGGTRYRERVCDNPERVWPGNDCPDVYNDSKPCKPQACPVCGDHYAGYDEPSNITVFNDTRVGMGFLLLDVNWDFPCCEVIQAFEFVPRVAGEIYFHIWRKFSSTKYELLHKTNYTVNDTEIGSAINHSLPLKKRLSVRQGDFLGWFTPGENMIKYAECCCEGCPNQTWVAPLPANLDEGDKYRWTSLGTKLSDVAYAIRFFTAPNTVPYVNQTLYDALVPDNTPIGGSCINYHVTDDDIGDGDLLTHSFVDTTGLFELNTTFPGNIHIQTTNVLPSTYSVFELVLNTADDCQNTATTTLTIMTYNAPPIFINLPDSIEVSEALVEEAMLFEIDAVDQSENDSVCCTLTEVIPGSLNFQMKFINNTYRLYTVENPVFSYKDISDYYKVYFCCSDDHGISTQFLEIFMIDVEEVIAYVPPTWFLTAISVSMVPVTVTFVFACMVMLNTLFCDAEIEYYYE</sequence>
<keyword evidence="8" id="KW-1133">Transmembrane helix</keyword>
<dbReference type="InterPro" id="IPR036383">
    <property type="entry name" value="TSP1_rpt_sf"/>
</dbReference>
<evidence type="ECO:0000256" key="5">
    <source>
        <dbReference type="ARBA" id="ARBA00023157"/>
    </source>
</evidence>
<feature type="domain" description="Cadherin" evidence="10">
    <location>
        <begin position="4991"/>
        <end position="5090"/>
    </location>
</feature>
<evidence type="ECO:0000256" key="2">
    <source>
        <dbReference type="ARBA" id="ARBA00022525"/>
    </source>
</evidence>
<keyword evidence="8" id="KW-0812">Transmembrane</keyword>
<feature type="disulfide bond" evidence="7">
    <location>
        <begin position="2275"/>
        <end position="2284"/>
    </location>
</feature>
<dbReference type="GO" id="GO:0007156">
    <property type="term" value="P:homophilic cell adhesion via plasma membrane adhesion molecules"/>
    <property type="evidence" value="ECO:0007669"/>
    <property type="project" value="InterPro"/>
</dbReference>
<name>A0A210R714_MIZYE</name>
<dbReference type="PROSITE" id="PS01186">
    <property type="entry name" value="EGF_2"/>
    <property type="match status" value="1"/>
</dbReference>
<dbReference type="SMART" id="SM00274">
    <property type="entry name" value="FOLN"/>
    <property type="match status" value="4"/>
</dbReference>
<evidence type="ECO:0000259" key="9">
    <source>
        <dbReference type="PROSITE" id="PS50026"/>
    </source>
</evidence>
<dbReference type="EMBL" id="NEDP02000090">
    <property type="protein sequence ID" value="OWF56765.1"/>
    <property type="molecule type" value="Genomic_DNA"/>
</dbReference>
<keyword evidence="4" id="KW-0677">Repeat</keyword>
<dbReference type="SMART" id="SM00179">
    <property type="entry name" value="EGF_CA"/>
    <property type="match status" value="4"/>
</dbReference>
<feature type="transmembrane region" description="Helical" evidence="8">
    <location>
        <begin position="5200"/>
        <end position="5224"/>
    </location>
</feature>
<feature type="disulfide bond" evidence="7">
    <location>
        <begin position="1500"/>
        <end position="1509"/>
    </location>
</feature>
<dbReference type="InterPro" id="IPR002126">
    <property type="entry name" value="Cadherin-like_dom"/>
</dbReference>
<protein>
    <submittedName>
        <fullName evidence="11">Hemicentin-1</fullName>
    </submittedName>
</protein>
<dbReference type="PROSITE" id="PS50026">
    <property type="entry name" value="EGF_3"/>
    <property type="match status" value="6"/>
</dbReference>
<dbReference type="SMART" id="SM00209">
    <property type="entry name" value="TSP1"/>
    <property type="match status" value="8"/>
</dbReference>
<organism evidence="11 12">
    <name type="scientific">Mizuhopecten yessoensis</name>
    <name type="common">Japanese scallop</name>
    <name type="synonym">Patinopecten yessoensis</name>
    <dbReference type="NCBI Taxonomy" id="6573"/>
    <lineage>
        <taxon>Eukaryota</taxon>
        <taxon>Metazoa</taxon>
        <taxon>Spiralia</taxon>
        <taxon>Lophotrochozoa</taxon>
        <taxon>Mollusca</taxon>
        <taxon>Bivalvia</taxon>
        <taxon>Autobranchia</taxon>
        <taxon>Pteriomorphia</taxon>
        <taxon>Pectinida</taxon>
        <taxon>Pectinoidea</taxon>
        <taxon>Pectinidae</taxon>
        <taxon>Mizuhopecten</taxon>
    </lineage>
</organism>
<dbReference type="CDD" id="cd22823">
    <property type="entry name" value="Gal_Rha_Lectin"/>
    <property type="match status" value="5"/>
</dbReference>
<dbReference type="Proteomes" id="UP000242188">
    <property type="component" value="Unassembled WGS sequence"/>
</dbReference>
<keyword evidence="3" id="KW-0732">Signal</keyword>
<feature type="disulfide bond" evidence="7">
    <location>
        <begin position="3051"/>
        <end position="3060"/>
    </location>
</feature>
<dbReference type="PROSITE" id="PS50268">
    <property type="entry name" value="CADHERIN_2"/>
    <property type="match status" value="1"/>
</dbReference>
<dbReference type="Gene3D" id="2.10.25.10">
    <property type="entry name" value="Laminin"/>
    <property type="match status" value="3"/>
</dbReference>
<keyword evidence="12" id="KW-1185">Reference proteome</keyword>
<dbReference type="PROSITE" id="PS50092">
    <property type="entry name" value="TSP1"/>
    <property type="match status" value="8"/>
</dbReference>
<evidence type="ECO:0000256" key="7">
    <source>
        <dbReference type="PROSITE-ProRule" id="PRU00076"/>
    </source>
</evidence>
<keyword evidence="8" id="KW-0472">Membrane</keyword>
<gene>
    <name evidence="11" type="ORF">KP79_PYT21687</name>
</gene>
<feature type="domain" description="EGF-like" evidence="9">
    <location>
        <begin position="1474"/>
        <end position="1510"/>
    </location>
</feature>
<feature type="domain" description="EGF-like" evidence="9">
    <location>
        <begin position="2249"/>
        <end position="2285"/>
    </location>
</feature>
<dbReference type="SUPFAM" id="SSF82895">
    <property type="entry name" value="TSP-1 type 1 repeat"/>
    <property type="match status" value="8"/>
</dbReference>
<feature type="disulfide bond" evidence="7">
    <location>
        <begin position="3828"/>
        <end position="3837"/>
    </location>
</feature>
<reference evidence="11 12" key="1">
    <citation type="journal article" date="2017" name="Nat. Ecol. Evol.">
        <title>Scallop genome provides insights into evolution of bilaterian karyotype and development.</title>
        <authorList>
            <person name="Wang S."/>
            <person name="Zhang J."/>
            <person name="Jiao W."/>
            <person name="Li J."/>
            <person name="Xun X."/>
            <person name="Sun Y."/>
            <person name="Guo X."/>
            <person name="Huan P."/>
            <person name="Dong B."/>
            <person name="Zhang L."/>
            <person name="Hu X."/>
            <person name="Sun X."/>
            <person name="Wang J."/>
            <person name="Zhao C."/>
            <person name="Wang Y."/>
            <person name="Wang D."/>
            <person name="Huang X."/>
            <person name="Wang R."/>
            <person name="Lv J."/>
            <person name="Li Y."/>
            <person name="Zhang Z."/>
            <person name="Liu B."/>
            <person name="Lu W."/>
            <person name="Hui Y."/>
            <person name="Liang J."/>
            <person name="Zhou Z."/>
            <person name="Hou R."/>
            <person name="Li X."/>
            <person name="Liu Y."/>
            <person name="Li H."/>
            <person name="Ning X."/>
            <person name="Lin Y."/>
            <person name="Zhao L."/>
            <person name="Xing Q."/>
            <person name="Dou J."/>
            <person name="Li Y."/>
            <person name="Mao J."/>
            <person name="Guo H."/>
            <person name="Dou H."/>
            <person name="Li T."/>
            <person name="Mu C."/>
            <person name="Jiang W."/>
            <person name="Fu Q."/>
            <person name="Fu X."/>
            <person name="Miao Y."/>
            <person name="Liu J."/>
            <person name="Yu Q."/>
            <person name="Li R."/>
            <person name="Liao H."/>
            <person name="Li X."/>
            <person name="Kong Y."/>
            <person name="Jiang Z."/>
            <person name="Chourrout D."/>
            <person name="Li R."/>
            <person name="Bao Z."/>
        </authorList>
    </citation>
    <scope>NUCLEOTIDE SEQUENCE [LARGE SCALE GENOMIC DNA]</scope>
    <source>
        <strain evidence="11 12">PY_sf001</strain>
    </source>
</reference>
<keyword evidence="2" id="KW-0964">Secreted</keyword>
<dbReference type="InterPro" id="IPR003645">
    <property type="entry name" value="Fol_N"/>
</dbReference>
<evidence type="ECO:0000259" key="10">
    <source>
        <dbReference type="PROSITE" id="PS50268"/>
    </source>
</evidence>
<comment type="caution">
    <text evidence="7">Lacks conserved residue(s) required for the propagation of feature annotation.</text>
</comment>
<dbReference type="InterPro" id="IPR000742">
    <property type="entry name" value="EGF"/>
</dbReference>
<feature type="domain" description="EGF-like" evidence="9">
    <location>
        <begin position="3025"/>
        <end position="3061"/>
    </location>
</feature>
<dbReference type="GO" id="GO:0016020">
    <property type="term" value="C:membrane"/>
    <property type="evidence" value="ECO:0007669"/>
    <property type="project" value="InterPro"/>
</dbReference>
<accession>A0A210R714</accession>
<evidence type="ECO:0000256" key="8">
    <source>
        <dbReference type="SAM" id="Phobius"/>
    </source>
</evidence>
<dbReference type="PROSITE" id="PS00022">
    <property type="entry name" value="EGF_1"/>
    <property type="match status" value="6"/>
</dbReference>
<evidence type="ECO:0000256" key="4">
    <source>
        <dbReference type="ARBA" id="ARBA00022737"/>
    </source>
</evidence>
<comment type="caution">
    <text evidence="11">The sequence shown here is derived from an EMBL/GenBank/DDBJ whole genome shotgun (WGS) entry which is preliminary data.</text>
</comment>
<dbReference type="Gene3D" id="2.20.100.10">
    <property type="entry name" value="Thrombospondin type-1 (TSP1) repeat"/>
    <property type="match status" value="8"/>
</dbReference>
<feature type="disulfide bond" evidence="7">
    <location>
        <begin position="730"/>
        <end position="739"/>
    </location>
</feature>
<evidence type="ECO:0000256" key="3">
    <source>
        <dbReference type="ARBA" id="ARBA00022729"/>
    </source>
</evidence>
<feature type="domain" description="EGF-like" evidence="9">
    <location>
        <begin position="3802"/>
        <end position="3838"/>
    </location>
</feature>
<feature type="domain" description="EGF-like" evidence="9">
    <location>
        <begin position="704"/>
        <end position="740"/>
    </location>
</feature>
<dbReference type="InterPro" id="IPR001881">
    <property type="entry name" value="EGF-like_Ca-bd_dom"/>
</dbReference>
<dbReference type="InterPro" id="IPR000152">
    <property type="entry name" value="EGF-type_Asp/Asn_hydroxyl_site"/>
</dbReference>
<dbReference type="PROSITE" id="PS00010">
    <property type="entry name" value="ASX_HYDROXYL"/>
    <property type="match status" value="5"/>
</dbReference>
<dbReference type="CDD" id="cd00054">
    <property type="entry name" value="EGF_CA"/>
    <property type="match status" value="1"/>
</dbReference>
<feature type="disulfide bond" evidence="7">
    <location>
        <begin position="4598"/>
        <end position="4607"/>
    </location>
</feature>
<dbReference type="InterPro" id="IPR052065">
    <property type="entry name" value="Compl_asym_regulator"/>
</dbReference>
<dbReference type="PANTHER" id="PTHR22906">
    <property type="entry name" value="PROPERDIN"/>
    <property type="match status" value="1"/>
</dbReference>
<evidence type="ECO:0000313" key="12">
    <source>
        <dbReference type="Proteomes" id="UP000242188"/>
    </source>
</evidence>
<keyword evidence="6" id="KW-0106">Calcium</keyword>
<dbReference type="SUPFAM" id="SSF57196">
    <property type="entry name" value="EGF/Laminin"/>
    <property type="match status" value="2"/>
</dbReference>
<feature type="domain" description="EGF-like" evidence="9">
    <location>
        <begin position="4572"/>
        <end position="4608"/>
    </location>
</feature>
<dbReference type="FunFam" id="2.20.100.10:FF:000001">
    <property type="entry name" value="semaphorin-5A isoform X1"/>
    <property type="match status" value="2"/>
</dbReference>
<proteinExistence type="predicted"/>
<keyword evidence="5 7" id="KW-1015">Disulfide bond</keyword>
<dbReference type="InterPro" id="IPR000884">
    <property type="entry name" value="TSP1_rpt"/>
</dbReference>
<dbReference type="PANTHER" id="PTHR22906:SF43">
    <property type="entry name" value="PROPERDIN"/>
    <property type="match status" value="1"/>
</dbReference>
<comment type="subcellular location">
    <subcellularLocation>
        <location evidence="1">Secreted</location>
    </subcellularLocation>
</comment>
<evidence type="ECO:0000256" key="6">
    <source>
        <dbReference type="PROSITE-ProRule" id="PRU00043"/>
    </source>
</evidence>
<evidence type="ECO:0000256" key="1">
    <source>
        <dbReference type="ARBA" id="ARBA00004613"/>
    </source>
</evidence>
<dbReference type="OrthoDB" id="6077660at2759"/>
<keyword evidence="7" id="KW-0245">EGF-like domain</keyword>
<dbReference type="GO" id="GO:0005509">
    <property type="term" value="F:calcium ion binding"/>
    <property type="evidence" value="ECO:0007669"/>
    <property type="project" value="UniProtKB-UniRule"/>
</dbReference>
<evidence type="ECO:0000313" key="11">
    <source>
        <dbReference type="EMBL" id="OWF56765.1"/>
    </source>
</evidence>
<dbReference type="SMART" id="SM00181">
    <property type="entry name" value="EGF"/>
    <property type="match status" value="6"/>
</dbReference>